<proteinExistence type="predicted"/>
<feature type="domain" description="Peptidase S1" evidence="1">
    <location>
        <begin position="162"/>
        <end position="409"/>
    </location>
</feature>
<comment type="caution">
    <text evidence="2">The sequence shown here is derived from an EMBL/GenBank/DDBJ whole genome shotgun (WGS) entry which is preliminary data.</text>
</comment>
<dbReference type="PANTHER" id="PTHR24260:SF136">
    <property type="entry name" value="GH08193P-RELATED"/>
    <property type="match status" value="1"/>
</dbReference>
<feature type="non-terminal residue" evidence="2">
    <location>
        <position position="418"/>
    </location>
</feature>
<dbReference type="PROSITE" id="PS50240">
    <property type="entry name" value="TRYPSIN_DOM"/>
    <property type="match status" value="1"/>
</dbReference>
<dbReference type="AlphaFoldDB" id="A0AAV2SCJ7"/>
<dbReference type="SUPFAM" id="SSF50494">
    <property type="entry name" value="Trypsin-like serine proteases"/>
    <property type="match status" value="1"/>
</dbReference>
<dbReference type="PRINTS" id="PR00722">
    <property type="entry name" value="CHYMOTRYPSIN"/>
</dbReference>
<dbReference type="EMBL" id="CAXKWB010055883">
    <property type="protein sequence ID" value="CAL4177708.1"/>
    <property type="molecule type" value="Genomic_DNA"/>
</dbReference>
<dbReference type="InterPro" id="IPR043504">
    <property type="entry name" value="Peptidase_S1_PA_chymotrypsin"/>
</dbReference>
<dbReference type="GO" id="GO:0006508">
    <property type="term" value="P:proteolysis"/>
    <property type="evidence" value="ECO:0007669"/>
    <property type="project" value="InterPro"/>
</dbReference>
<reference evidence="2 3" key="1">
    <citation type="submission" date="2024-05" db="EMBL/GenBank/DDBJ databases">
        <authorList>
            <person name="Wallberg A."/>
        </authorList>
    </citation>
    <scope>NUCLEOTIDE SEQUENCE [LARGE SCALE GENOMIC DNA]</scope>
</reference>
<keyword evidence="3" id="KW-1185">Reference proteome</keyword>
<dbReference type="Proteomes" id="UP001497623">
    <property type="component" value="Unassembled WGS sequence"/>
</dbReference>
<accession>A0AAV2SCJ7</accession>
<gene>
    <name evidence="2" type="ORF">MNOR_LOCUS34936</name>
</gene>
<evidence type="ECO:0000313" key="3">
    <source>
        <dbReference type="Proteomes" id="UP001497623"/>
    </source>
</evidence>
<dbReference type="InterPro" id="IPR018114">
    <property type="entry name" value="TRYPSIN_HIS"/>
</dbReference>
<dbReference type="InterPro" id="IPR001314">
    <property type="entry name" value="Peptidase_S1A"/>
</dbReference>
<evidence type="ECO:0000313" key="2">
    <source>
        <dbReference type="EMBL" id="CAL4177708.1"/>
    </source>
</evidence>
<dbReference type="InterPro" id="IPR001254">
    <property type="entry name" value="Trypsin_dom"/>
</dbReference>
<dbReference type="InterPro" id="IPR009003">
    <property type="entry name" value="Peptidase_S1_PA"/>
</dbReference>
<dbReference type="InterPro" id="IPR051333">
    <property type="entry name" value="CLIP_Serine_Protease"/>
</dbReference>
<dbReference type="Pfam" id="PF00089">
    <property type="entry name" value="Trypsin"/>
    <property type="match status" value="1"/>
</dbReference>
<organism evidence="2 3">
    <name type="scientific">Meganyctiphanes norvegica</name>
    <name type="common">Northern krill</name>
    <name type="synonym">Thysanopoda norvegica</name>
    <dbReference type="NCBI Taxonomy" id="48144"/>
    <lineage>
        <taxon>Eukaryota</taxon>
        <taxon>Metazoa</taxon>
        <taxon>Ecdysozoa</taxon>
        <taxon>Arthropoda</taxon>
        <taxon>Crustacea</taxon>
        <taxon>Multicrustacea</taxon>
        <taxon>Malacostraca</taxon>
        <taxon>Eumalacostraca</taxon>
        <taxon>Eucarida</taxon>
        <taxon>Euphausiacea</taxon>
        <taxon>Euphausiidae</taxon>
        <taxon>Meganyctiphanes</taxon>
    </lineage>
</organism>
<dbReference type="Gene3D" id="2.40.10.10">
    <property type="entry name" value="Trypsin-like serine proteases"/>
    <property type="match status" value="2"/>
</dbReference>
<dbReference type="GO" id="GO:0004252">
    <property type="term" value="F:serine-type endopeptidase activity"/>
    <property type="evidence" value="ECO:0007669"/>
    <property type="project" value="InterPro"/>
</dbReference>
<sequence>MSSPSTSMRPPFLAISIVYCSESNYLSVNGAAMPRGSICRIINETDDFYELRVYSPIAAHDWLPSDERISVVYGPERINLSYRDNSQYSLLFVLLIMFRYPHYRKSECEYENIMFNSKSTDNCNFINTRNMRHCEAANGYTGACGKHQRFDPDPIDLEEQYILGSYLDQPQWPWLVGIFRENKYYCTGTLISPQFVLTAAHCLARSQESSLALDIRDIKIQRYNYSDFGGLPEEPVQWISRIIIYPEFVPGRRPLHDIALVKLEKPILFNKYTYPACVRTKDLQETLTGWTFNRTEGEENYSWIEFEQEMDPSCQSSATINRAADCDRNLNVHQHQFCTINNKIDDSDRWLYPGSSGGPFLVNAGNEINELWEVAGIVSSSVNDNICDVPYTIFTDVSTYTHWISNCVNNDRCSLINQ</sequence>
<dbReference type="SMART" id="SM00020">
    <property type="entry name" value="Tryp_SPc"/>
    <property type="match status" value="1"/>
</dbReference>
<protein>
    <recommendedName>
        <fullName evidence="1">Peptidase S1 domain-containing protein</fullName>
    </recommendedName>
</protein>
<dbReference type="PROSITE" id="PS00134">
    <property type="entry name" value="TRYPSIN_HIS"/>
    <property type="match status" value="1"/>
</dbReference>
<evidence type="ECO:0000259" key="1">
    <source>
        <dbReference type="PROSITE" id="PS50240"/>
    </source>
</evidence>
<dbReference type="PANTHER" id="PTHR24260">
    <property type="match status" value="1"/>
</dbReference>
<name>A0AAV2SCJ7_MEGNR</name>